<keyword evidence="1" id="KW-1133">Transmembrane helix</keyword>
<dbReference type="AlphaFoldDB" id="A0A9D2LI98"/>
<sequence length="72" mass="8075">MYSDLIRRLSNLLCVKSIVTLILTSVFAYLAATGRVSSHDFLTVFSVVIAFYFGTQSERLNQQSEQNASQKP</sequence>
<accession>A0A9D2LI98</accession>
<dbReference type="EMBL" id="DWZJ01000044">
    <property type="protein sequence ID" value="HJB13137.1"/>
    <property type="molecule type" value="Genomic_DNA"/>
</dbReference>
<evidence type="ECO:0000313" key="3">
    <source>
        <dbReference type="Proteomes" id="UP000823824"/>
    </source>
</evidence>
<feature type="transmembrane region" description="Helical" evidence="1">
    <location>
        <begin position="12"/>
        <end position="32"/>
    </location>
</feature>
<keyword evidence="1" id="KW-0472">Membrane</keyword>
<evidence type="ECO:0000313" key="2">
    <source>
        <dbReference type="EMBL" id="HJB13137.1"/>
    </source>
</evidence>
<keyword evidence="1" id="KW-0812">Transmembrane</keyword>
<protein>
    <submittedName>
        <fullName evidence="2">Uncharacterized protein</fullName>
    </submittedName>
</protein>
<dbReference type="Proteomes" id="UP000823824">
    <property type="component" value="Unassembled WGS sequence"/>
</dbReference>
<gene>
    <name evidence="2" type="ORF">H9787_05440</name>
</gene>
<reference evidence="2" key="1">
    <citation type="journal article" date="2021" name="PeerJ">
        <title>Extensive microbial diversity within the chicken gut microbiome revealed by metagenomics and culture.</title>
        <authorList>
            <person name="Gilroy R."/>
            <person name="Ravi A."/>
            <person name="Getino M."/>
            <person name="Pursley I."/>
            <person name="Horton D.L."/>
            <person name="Alikhan N.F."/>
            <person name="Baker D."/>
            <person name="Gharbi K."/>
            <person name="Hall N."/>
            <person name="Watson M."/>
            <person name="Adriaenssens E.M."/>
            <person name="Foster-Nyarko E."/>
            <person name="Jarju S."/>
            <person name="Secka A."/>
            <person name="Antonio M."/>
            <person name="Oren A."/>
            <person name="Chaudhuri R.R."/>
            <person name="La Ragione R."/>
            <person name="Hildebrand F."/>
            <person name="Pallen M.J."/>
        </authorList>
    </citation>
    <scope>NUCLEOTIDE SEQUENCE</scope>
    <source>
        <strain evidence="2">ChiBcec18-1249</strain>
    </source>
</reference>
<comment type="caution">
    <text evidence="2">The sequence shown here is derived from an EMBL/GenBank/DDBJ whole genome shotgun (WGS) entry which is preliminary data.</text>
</comment>
<reference evidence="2" key="2">
    <citation type="submission" date="2021-04" db="EMBL/GenBank/DDBJ databases">
        <authorList>
            <person name="Gilroy R."/>
        </authorList>
    </citation>
    <scope>NUCLEOTIDE SEQUENCE</scope>
    <source>
        <strain evidence="2">ChiBcec18-1249</strain>
    </source>
</reference>
<organism evidence="2 3">
    <name type="scientific">Candidatus Oscillibacter excrementigallinarum</name>
    <dbReference type="NCBI Taxonomy" id="2838716"/>
    <lineage>
        <taxon>Bacteria</taxon>
        <taxon>Bacillati</taxon>
        <taxon>Bacillota</taxon>
        <taxon>Clostridia</taxon>
        <taxon>Eubacteriales</taxon>
        <taxon>Oscillospiraceae</taxon>
        <taxon>Oscillibacter</taxon>
    </lineage>
</organism>
<name>A0A9D2LI98_9FIRM</name>
<proteinExistence type="predicted"/>
<evidence type="ECO:0000256" key="1">
    <source>
        <dbReference type="SAM" id="Phobius"/>
    </source>
</evidence>